<evidence type="ECO:0000313" key="1">
    <source>
        <dbReference type="EMBL" id="OMP09337.1"/>
    </source>
</evidence>
<keyword evidence="2" id="KW-1185">Reference proteome</keyword>
<protein>
    <submittedName>
        <fullName evidence="1">Uncharacterized protein</fullName>
    </submittedName>
</protein>
<gene>
    <name evidence="1" type="ORF">CCACVL1_01065</name>
</gene>
<name>A0A1R3KQJ7_COCAP</name>
<evidence type="ECO:0000313" key="2">
    <source>
        <dbReference type="Proteomes" id="UP000188268"/>
    </source>
</evidence>
<proteinExistence type="predicted"/>
<sequence>MGSVQRSQQDFKWYLGSAAFY</sequence>
<comment type="caution">
    <text evidence="1">The sequence shown here is derived from an EMBL/GenBank/DDBJ whole genome shotgun (WGS) entry which is preliminary data.</text>
</comment>
<organism evidence="1 2">
    <name type="scientific">Corchorus capsularis</name>
    <name type="common">Jute</name>
    <dbReference type="NCBI Taxonomy" id="210143"/>
    <lineage>
        <taxon>Eukaryota</taxon>
        <taxon>Viridiplantae</taxon>
        <taxon>Streptophyta</taxon>
        <taxon>Embryophyta</taxon>
        <taxon>Tracheophyta</taxon>
        <taxon>Spermatophyta</taxon>
        <taxon>Magnoliopsida</taxon>
        <taxon>eudicotyledons</taxon>
        <taxon>Gunneridae</taxon>
        <taxon>Pentapetalae</taxon>
        <taxon>rosids</taxon>
        <taxon>malvids</taxon>
        <taxon>Malvales</taxon>
        <taxon>Malvaceae</taxon>
        <taxon>Grewioideae</taxon>
        <taxon>Apeibeae</taxon>
        <taxon>Corchorus</taxon>
    </lineage>
</organism>
<dbReference type="AlphaFoldDB" id="A0A1R3KQJ7"/>
<accession>A0A1R3KQJ7</accession>
<dbReference type="Gramene" id="OMP09337">
    <property type="protein sequence ID" value="OMP09337"/>
    <property type="gene ID" value="CCACVL1_01065"/>
</dbReference>
<dbReference type="EMBL" id="AWWV01003235">
    <property type="protein sequence ID" value="OMP09337.1"/>
    <property type="molecule type" value="Genomic_DNA"/>
</dbReference>
<dbReference type="Proteomes" id="UP000188268">
    <property type="component" value="Unassembled WGS sequence"/>
</dbReference>
<reference evidence="1 2" key="1">
    <citation type="submission" date="2013-09" db="EMBL/GenBank/DDBJ databases">
        <title>Corchorus capsularis genome sequencing.</title>
        <authorList>
            <person name="Alam M."/>
            <person name="Haque M.S."/>
            <person name="Islam M.S."/>
            <person name="Emdad E.M."/>
            <person name="Islam M.M."/>
            <person name="Ahmed B."/>
            <person name="Halim A."/>
            <person name="Hossen Q.M.M."/>
            <person name="Hossain M.Z."/>
            <person name="Ahmed R."/>
            <person name="Khan M.M."/>
            <person name="Islam R."/>
            <person name="Rashid M.M."/>
            <person name="Khan S.A."/>
            <person name="Rahman M.S."/>
            <person name="Alam M."/>
        </authorList>
    </citation>
    <scope>NUCLEOTIDE SEQUENCE [LARGE SCALE GENOMIC DNA]</scope>
    <source>
        <strain evidence="2">cv. CVL-1</strain>
        <tissue evidence="1">Whole seedling</tissue>
    </source>
</reference>